<keyword evidence="1" id="KW-0808">Transferase</keyword>
<dbReference type="Pfam" id="PF00179">
    <property type="entry name" value="UQ_con"/>
    <property type="match status" value="1"/>
</dbReference>
<feature type="compositionally biased region" description="Polar residues" evidence="3">
    <location>
        <begin position="1119"/>
        <end position="1133"/>
    </location>
</feature>
<feature type="compositionally biased region" description="Polar residues" evidence="3">
    <location>
        <begin position="195"/>
        <end position="204"/>
    </location>
</feature>
<feature type="region of interest" description="Disordered" evidence="3">
    <location>
        <begin position="194"/>
        <end position="214"/>
    </location>
</feature>
<dbReference type="PANTHER" id="PTHR46116">
    <property type="entry name" value="(E3-INDEPENDENT) E2 UBIQUITIN-CONJUGATING ENZYME"/>
    <property type="match status" value="1"/>
</dbReference>
<feature type="region of interest" description="Disordered" evidence="3">
    <location>
        <begin position="1119"/>
        <end position="1160"/>
    </location>
</feature>
<accession>A0A2A2JWU0</accession>
<dbReference type="InterPro" id="IPR000608">
    <property type="entry name" value="UBC"/>
</dbReference>
<keyword evidence="2" id="KW-0833">Ubl conjugation pathway</keyword>
<dbReference type="STRING" id="2018661.A0A2A2JWU0"/>
<dbReference type="EMBL" id="LIAE01010141">
    <property type="protein sequence ID" value="PAV66226.1"/>
    <property type="molecule type" value="Genomic_DNA"/>
</dbReference>
<dbReference type="SMART" id="SM00212">
    <property type="entry name" value="UBCc"/>
    <property type="match status" value="1"/>
</dbReference>
<sequence>MREADGKREDAVGIIIDTKVTADVLLLPERNRVVRNVPDSHWMKIASYTSLSNMKYSKFSKENIIFYEGWFGRIFATNQHFDLSMLFDGKTHKMTMKITSHPRSYSKILIRPPVDENKAFYVGEMVRVKLSDLISGRLCIFRMVRIDFQSPSPFSIHDRFKFFSQGIKPEQVTTLEKWRSELNDEFAHRFEEASASLNDSNGPSSKKAKSGDNLNDVQMKDIDNLCLKEDMKYAENLLGASFVGEILRPLMTCDIKLLNGTIIHNVPSYELSAYKLDQLPFSLMPGMIVIKKTSKNHGNEFGLVMQIYMKDNKSECLIVENLEDGRQRARFFDMTEDSLWPFQLKSFSLASGFMWPSSSSMGSFLSTPRDSVSTFNSLFFCIDEAQEERSQAYNALISKYVVQAPTRIVFEDAREYAMGLLIKCMLKEVEQSCKSNHTHEQLRANELYEIIPLLLGMDSQTIEQVFKAFLFVANLPETECPTFPDAMDIFITSPNEISVLDSPRADKALEMFEIGVEFHDKMLLICNKAIASNDLKFKRFKTDLSLARHIAPTLYYLAARYQFDLSYFPVGDKAGEPDFQYVAHCLRHLHYLPYPNELNRQVVDLDQELVNAITKGAVEAKVEMDLNATDNKPPEQTVSPRQVIDSILKEGHIEKEPVKKTSLSYKATLSEWERVIDETEGGNAYAYMRMLSRLTVEQPTELGMNEVQMKMQIDTEQSEYDQFMEVFDSFSWGSQLLLLLSISSFKLLSQLGLLSLSQPVSCLIKQLHPPAFFSRIASDATLRPLTDAVLELFGRRFFDLLFIYSQYLKRHSRSADRTLEFVQKAGSHVMRPLVHTKEIVNCLKVILPAVREEEKRKMLHSIFTTASGGSFEVLEKCTTHNYLSMTNSNTTGLSRIILKEYKLLADLPSGIHVRAFSDRLDLFTAVIIGPVGTPFDSTPFVFDIWLPGNYPNEPPKVFYNVNSSVRLNPNLYQCGKVCLSLLGTWQGTGSERWDSQTSSIMQVVVSIQALILNRDPYFNEPGYELSRGRPHATQRSADYNETASCSALEYFLNTYQKPRDCVAKLIRHHCEQEYPGLRERLATIIDEEKSSYDLTFSWDYKRKIMELIDKMDKMITPITSILDSPSTSATTSQKGEESMDGDGAEKRETSVNSEQQARYK</sequence>
<dbReference type="Proteomes" id="UP000218231">
    <property type="component" value="Unassembled WGS sequence"/>
</dbReference>
<dbReference type="InterPro" id="IPR016135">
    <property type="entry name" value="UBQ-conjugating_enzyme/RWD"/>
</dbReference>
<evidence type="ECO:0000313" key="5">
    <source>
        <dbReference type="EMBL" id="PAV66226.1"/>
    </source>
</evidence>
<evidence type="ECO:0000256" key="1">
    <source>
        <dbReference type="ARBA" id="ARBA00022679"/>
    </source>
</evidence>
<evidence type="ECO:0000259" key="4">
    <source>
        <dbReference type="PROSITE" id="PS50127"/>
    </source>
</evidence>
<dbReference type="GO" id="GO:0061631">
    <property type="term" value="F:ubiquitin conjugating enzyme activity"/>
    <property type="evidence" value="ECO:0007669"/>
    <property type="project" value="TreeGrafter"/>
</dbReference>
<feature type="domain" description="UBC core" evidence="4">
    <location>
        <begin position="892"/>
        <end position="1052"/>
    </location>
</feature>
<dbReference type="PROSITE" id="PS50127">
    <property type="entry name" value="UBC_2"/>
    <property type="match status" value="1"/>
</dbReference>
<keyword evidence="6" id="KW-1185">Reference proteome</keyword>
<evidence type="ECO:0000313" key="6">
    <source>
        <dbReference type="Proteomes" id="UP000218231"/>
    </source>
</evidence>
<feature type="compositionally biased region" description="Polar residues" evidence="3">
    <location>
        <begin position="1150"/>
        <end position="1160"/>
    </location>
</feature>
<protein>
    <recommendedName>
        <fullName evidence="4">UBC core domain-containing protein</fullName>
    </recommendedName>
</protein>
<dbReference type="SUPFAM" id="SSF54495">
    <property type="entry name" value="UBC-like"/>
    <property type="match status" value="1"/>
</dbReference>
<comment type="caution">
    <text evidence="5">The sequence shown here is derived from an EMBL/GenBank/DDBJ whole genome shotgun (WGS) entry which is preliminary data.</text>
</comment>
<organism evidence="5 6">
    <name type="scientific">Diploscapter pachys</name>
    <dbReference type="NCBI Taxonomy" id="2018661"/>
    <lineage>
        <taxon>Eukaryota</taxon>
        <taxon>Metazoa</taxon>
        <taxon>Ecdysozoa</taxon>
        <taxon>Nematoda</taxon>
        <taxon>Chromadorea</taxon>
        <taxon>Rhabditida</taxon>
        <taxon>Rhabditina</taxon>
        <taxon>Rhabditomorpha</taxon>
        <taxon>Rhabditoidea</taxon>
        <taxon>Rhabditidae</taxon>
        <taxon>Diploscapter</taxon>
    </lineage>
</organism>
<dbReference type="OrthoDB" id="47801at2759"/>
<dbReference type="AlphaFoldDB" id="A0A2A2JWU0"/>
<dbReference type="Gene3D" id="3.10.110.10">
    <property type="entry name" value="Ubiquitin Conjugating Enzyme"/>
    <property type="match status" value="1"/>
</dbReference>
<evidence type="ECO:0000256" key="3">
    <source>
        <dbReference type="SAM" id="MobiDB-lite"/>
    </source>
</evidence>
<proteinExistence type="predicted"/>
<reference evidence="5 6" key="1">
    <citation type="journal article" date="2017" name="Curr. Biol.">
        <title>Genome architecture and evolution of a unichromosomal asexual nematode.</title>
        <authorList>
            <person name="Fradin H."/>
            <person name="Zegar C."/>
            <person name="Gutwein M."/>
            <person name="Lucas J."/>
            <person name="Kovtun M."/>
            <person name="Corcoran D."/>
            <person name="Baugh L.R."/>
            <person name="Kiontke K."/>
            <person name="Gunsalus K."/>
            <person name="Fitch D.H."/>
            <person name="Piano F."/>
        </authorList>
    </citation>
    <scope>NUCLEOTIDE SEQUENCE [LARGE SCALE GENOMIC DNA]</scope>
    <source>
        <strain evidence="5">PF1309</strain>
    </source>
</reference>
<gene>
    <name evidence="5" type="ORF">WR25_11769</name>
</gene>
<evidence type="ECO:0000256" key="2">
    <source>
        <dbReference type="ARBA" id="ARBA00022786"/>
    </source>
</evidence>
<dbReference type="CDD" id="cd23837">
    <property type="entry name" value="UBCc_UBE2O"/>
    <property type="match status" value="1"/>
</dbReference>
<dbReference type="PANTHER" id="PTHR46116:SF15">
    <property type="entry name" value="(E3-INDEPENDENT) E2 UBIQUITIN-CONJUGATING ENZYME"/>
    <property type="match status" value="1"/>
</dbReference>
<name>A0A2A2JWU0_9BILA</name>